<feature type="transmembrane region" description="Helical" evidence="1">
    <location>
        <begin position="315"/>
        <end position="334"/>
    </location>
</feature>
<feature type="transmembrane region" description="Helical" evidence="1">
    <location>
        <begin position="340"/>
        <end position="362"/>
    </location>
</feature>
<dbReference type="RefSeq" id="WP_310413702.1">
    <property type="nucleotide sequence ID" value="NZ_JAVDYC010000001.1"/>
</dbReference>
<dbReference type="Pfam" id="PF19877">
    <property type="entry name" value="DUF6350"/>
    <property type="match status" value="1"/>
</dbReference>
<name>A0AAE3ZPZ6_9ACTN</name>
<feature type="transmembrane region" description="Helical" evidence="1">
    <location>
        <begin position="196"/>
        <end position="216"/>
    </location>
</feature>
<keyword evidence="3" id="KW-1185">Reference proteome</keyword>
<keyword evidence="1" id="KW-0472">Membrane</keyword>
<proteinExistence type="predicted"/>
<feature type="transmembrane region" description="Helical" evidence="1">
    <location>
        <begin position="425"/>
        <end position="448"/>
    </location>
</feature>
<evidence type="ECO:0000256" key="1">
    <source>
        <dbReference type="SAM" id="Phobius"/>
    </source>
</evidence>
<organism evidence="2 3">
    <name type="scientific">Catenuloplanes niger</name>
    <dbReference type="NCBI Taxonomy" id="587534"/>
    <lineage>
        <taxon>Bacteria</taxon>
        <taxon>Bacillati</taxon>
        <taxon>Actinomycetota</taxon>
        <taxon>Actinomycetes</taxon>
        <taxon>Micromonosporales</taxon>
        <taxon>Micromonosporaceae</taxon>
        <taxon>Catenuloplanes</taxon>
    </lineage>
</organism>
<feature type="transmembrane region" description="Helical" evidence="1">
    <location>
        <begin position="124"/>
        <end position="143"/>
    </location>
</feature>
<feature type="transmembrane region" description="Helical" evidence="1">
    <location>
        <begin position="237"/>
        <end position="261"/>
    </location>
</feature>
<dbReference type="Proteomes" id="UP001183629">
    <property type="component" value="Unassembled WGS sequence"/>
</dbReference>
<feature type="transmembrane region" description="Helical" evidence="1">
    <location>
        <begin position="66"/>
        <end position="91"/>
    </location>
</feature>
<feature type="transmembrane region" description="Helical" evidence="1">
    <location>
        <begin position="164"/>
        <end position="190"/>
    </location>
</feature>
<evidence type="ECO:0000313" key="2">
    <source>
        <dbReference type="EMBL" id="MDR7322776.1"/>
    </source>
</evidence>
<protein>
    <submittedName>
        <fullName evidence="2">Uncharacterized protein</fullName>
    </submittedName>
</protein>
<feature type="transmembrane region" description="Helical" evidence="1">
    <location>
        <begin position="281"/>
        <end position="303"/>
    </location>
</feature>
<gene>
    <name evidence="2" type="ORF">J2S44_003026</name>
</gene>
<keyword evidence="1" id="KW-0812">Transmembrane</keyword>
<feature type="transmembrane region" description="Helical" evidence="1">
    <location>
        <begin position="383"/>
        <end position="405"/>
    </location>
</feature>
<dbReference type="AlphaFoldDB" id="A0AAE3ZPZ6"/>
<dbReference type="EMBL" id="JAVDYC010000001">
    <property type="protein sequence ID" value="MDR7322776.1"/>
    <property type="molecule type" value="Genomic_DNA"/>
</dbReference>
<reference evidence="2 3" key="1">
    <citation type="submission" date="2023-07" db="EMBL/GenBank/DDBJ databases">
        <title>Sequencing the genomes of 1000 actinobacteria strains.</title>
        <authorList>
            <person name="Klenk H.-P."/>
        </authorList>
    </citation>
    <scope>NUCLEOTIDE SEQUENCE [LARGE SCALE GENOMIC DNA]</scope>
    <source>
        <strain evidence="2 3">DSM 44711</strain>
    </source>
</reference>
<accession>A0AAE3ZPZ6</accession>
<evidence type="ECO:0000313" key="3">
    <source>
        <dbReference type="Proteomes" id="UP001183629"/>
    </source>
</evidence>
<comment type="caution">
    <text evidence="2">The sequence shown here is derived from an EMBL/GenBank/DDBJ whole genome shotgun (WGS) entry which is preliminary data.</text>
</comment>
<keyword evidence="1" id="KW-1133">Transmembrane helix</keyword>
<dbReference type="InterPro" id="IPR045931">
    <property type="entry name" value="DUF6350"/>
</dbReference>
<sequence>MPSTPDRPAAGAQPDETLTDAEAAYLAARDTVPIDASDGRDLRTRDTVRLPLQRARARARAGRAPLAVAAVVAAGWAFLVSYLPVAIVMWLAQLVEGAGSIGGSVIVGLGAWLLGHGVPLGTSLGPVGLAPLGLAVLIAWRLARAGVHVTRAIGARDDGTMRQAFSVAGAIGLAWGGLGLLAALLVGAGGGPEVNALRAFGTLFAVGGLASLTGALRTTGALGELASRLPRYLRDAVRTGVVGGLLILATGAGSTGLAIALNGGDASDMIGAYRTGVAGQAGITLVSLAYAPNAAIWAVGYLLGPGFSLGTHTTVQITQVSVGALPTVPLVAGLPSGPLGGLGAALPAVPLIAAMLAGWLLHRRLRRAGRDPSRPPRVVPWRRLTAAAATSGPVAGVVLFVAAFVSGGPLGGGRLSELGTSAWQVGLIGTGVVTVGALAGAIASRMFAAGARTGRPRTGTPPAS</sequence>